<protein>
    <submittedName>
        <fullName evidence="1">Uncharacterized protein</fullName>
    </submittedName>
</protein>
<accession>A0A433QQV9</accession>
<name>A0A433QQV9_9FUNG</name>
<keyword evidence="2" id="KW-1185">Reference proteome</keyword>
<gene>
    <name evidence="1" type="ORF">BC938DRAFT_476105</name>
</gene>
<evidence type="ECO:0000313" key="2">
    <source>
        <dbReference type="Proteomes" id="UP000274822"/>
    </source>
</evidence>
<reference evidence="1 2" key="1">
    <citation type="journal article" date="2018" name="New Phytol.">
        <title>Phylogenomics of Endogonaceae and evolution of mycorrhizas within Mucoromycota.</title>
        <authorList>
            <person name="Chang Y."/>
            <person name="Desiro A."/>
            <person name="Na H."/>
            <person name="Sandor L."/>
            <person name="Lipzen A."/>
            <person name="Clum A."/>
            <person name="Barry K."/>
            <person name="Grigoriev I.V."/>
            <person name="Martin F.M."/>
            <person name="Stajich J.E."/>
            <person name="Smith M.E."/>
            <person name="Bonito G."/>
            <person name="Spatafora J.W."/>
        </authorList>
    </citation>
    <scope>NUCLEOTIDE SEQUENCE [LARGE SCALE GENOMIC DNA]</scope>
    <source>
        <strain evidence="1 2">AD002</strain>
    </source>
</reference>
<dbReference type="AlphaFoldDB" id="A0A433QQV9"/>
<organism evidence="1 2">
    <name type="scientific">Jimgerdemannia flammicorona</name>
    <dbReference type="NCBI Taxonomy" id="994334"/>
    <lineage>
        <taxon>Eukaryota</taxon>
        <taxon>Fungi</taxon>
        <taxon>Fungi incertae sedis</taxon>
        <taxon>Mucoromycota</taxon>
        <taxon>Mucoromycotina</taxon>
        <taxon>Endogonomycetes</taxon>
        <taxon>Endogonales</taxon>
        <taxon>Endogonaceae</taxon>
        <taxon>Jimgerdemannia</taxon>
    </lineage>
</organism>
<dbReference type="EMBL" id="RBNJ01002263">
    <property type="protein sequence ID" value="RUS32172.1"/>
    <property type="molecule type" value="Genomic_DNA"/>
</dbReference>
<dbReference type="Proteomes" id="UP000274822">
    <property type="component" value="Unassembled WGS sequence"/>
</dbReference>
<comment type="caution">
    <text evidence="1">The sequence shown here is derived from an EMBL/GenBank/DDBJ whole genome shotgun (WGS) entry which is preliminary data.</text>
</comment>
<proteinExistence type="predicted"/>
<sequence>MSAKGDAAHAGVVGETSTFGTLSRSRMIESAPLQRSTILPSGNRTTMDMRFLLLENSTTFNIWNSIGSASPGMRTLIDLSVFSVTTNPRSLAADTSAYSSGDAAWYVISPVTGSCSGTAVWHNAMASRNQPDRTTAGSFGRSRMRRTRSSVLAMVGTGAGGGGGVGIEISPSGLSATPSSTC</sequence>
<evidence type="ECO:0000313" key="1">
    <source>
        <dbReference type="EMBL" id="RUS32172.1"/>
    </source>
</evidence>